<keyword evidence="1" id="KW-0051">Antiviral defense</keyword>
<dbReference type="Gene3D" id="3.30.70.2660">
    <property type="match status" value="1"/>
</dbReference>
<sequence>MKPYEVTLEIAGHTAMWTRPDTGDCPVSYPAPTFSAVQGIFKAICWGPAVDIVPFKVNVCKPLHFHSYATNYNGPLKKSGTEGAYQFLATVLSDVCYQMYAYVYPARKKEGLPDKALAWDKKTTSPGHAYAAIFERRIRTGKCFTMPFLGWKEFTPSYFGTFRKDTRIQEDINTVLPSMLREVFPEGYNSPCQFTYDQNVRIERGVLQYSLKGREAVND</sequence>
<evidence type="ECO:0000256" key="1">
    <source>
        <dbReference type="ARBA" id="ARBA00023118"/>
    </source>
</evidence>
<dbReference type="GO" id="GO:0043571">
    <property type="term" value="P:maintenance of CRISPR repeat elements"/>
    <property type="evidence" value="ECO:0007669"/>
    <property type="project" value="InterPro"/>
</dbReference>
<dbReference type="EMBL" id="BLLL01000007">
    <property type="protein sequence ID" value="GFH62929.1"/>
    <property type="molecule type" value="Genomic_DNA"/>
</dbReference>
<accession>A0A6L2R5W8</accession>
<dbReference type="Pfam" id="PF09704">
    <property type="entry name" value="Cas_Cas5d"/>
    <property type="match status" value="1"/>
</dbReference>
<dbReference type="InterPro" id="IPR021124">
    <property type="entry name" value="CRISPR-assoc_prot_Cas5"/>
</dbReference>
<reference evidence="2 3" key="1">
    <citation type="journal article" date="2020" name="ISME J.">
        <title>Parallel Reductive Genome Evolution in Desulfovibrio Ectosymbionts Independently Acquired by Trichonympha Protists in the Termite Gut.</title>
        <authorList>
            <person name="Takeuchi M."/>
            <person name="Kuwahara H."/>
            <person name="Murakami T."/>
            <person name="Takahashi K."/>
            <person name="Kajitani R."/>
            <person name="Toyoda A."/>
            <person name="Itoh T."/>
            <person name="Ohkuma M."/>
            <person name="Hongoh Y."/>
        </authorList>
    </citation>
    <scope>NUCLEOTIDE SEQUENCE [LARGE SCALE GENOMIC DNA]</scope>
    <source>
        <strain evidence="2">ZnDsv-02</strain>
    </source>
</reference>
<dbReference type="AlphaFoldDB" id="A0A6L2R5W8"/>
<comment type="caution">
    <text evidence="2">The sequence shown here is derived from an EMBL/GenBank/DDBJ whole genome shotgun (WGS) entry which is preliminary data.</text>
</comment>
<name>A0A6L2R5W8_9BACT</name>
<proteinExistence type="predicted"/>
<gene>
    <name evidence="2" type="primary">cas5</name>
    <name evidence="2" type="ORF">ZNDK_0700</name>
</gene>
<organism evidence="2 3">
    <name type="scientific">Candidatus Desulfovibrio kirbyi</name>
    <dbReference type="NCBI Taxonomy" id="2696086"/>
    <lineage>
        <taxon>Bacteria</taxon>
        <taxon>Pseudomonadati</taxon>
        <taxon>Thermodesulfobacteriota</taxon>
        <taxon>Desulfovibrionia</taxon>
        <taxon>Desulfovibrionales</taxon>
        <taxon>Desulfovibrionaceae</taxon>
        <taxon>Desulfovibrio</taxon>
    </lineage>
</organism>
<dbReference type="InterPro" id="IPR013422">
    <property type="entry name" value="CRISPR-assoc_prot_Cas5_N"/>
</dbReference>
<dbReference type="GO" id="GO:0051607">
    <property type="term" value="P:defense response to virus"/>
    <property type="evidence" value="ECO:0007669"/>
    <property type="project" value="UniProtKB-KW"/>
</dbReference>
<evidence type="ECO:0000313" key="2">
    <source>
        <dbReference type="EMBL" id="GFH62929.1"/>
    </source>
</evidence>
<dbReference type="NCBIfam" id="TIGR02593">
    <property type="entry name" value="CRISPR_cas5"/>
    <property type="match status" value="1"/>
</dbReference>
<dbReference type="Proteomes" id="UP000505077">
    <property type="component" value="Unassembled WGS sequence"/>
</dbReference>
<protein>
    <submittedName>
        <fullName evidence="2">CRISPR-associated protein Cas5 / type I</fullName>
    </submittedName>
</protein>
<evidence type="ECO:0000313" key="3">
    <source>
        <dbReference type="Proteomes" id="UP000505077"/>
    </source>
</evidence>